<dbReference type="EMBL" id="JBHMFE010000009">
    <property type="protein sequence ID" value="MFB9108149.1"/>
    <property type="molecule type" value="Genomic_DNA"/>
</dbReference>
<dbReference type="InterPro" id="IPR013762">
    <property type="entry name" value="Integrase-like_cat_sf"/>
</dbReference>
<keyword evidence="2" id="KW-0233">DNA recombination</keyword>
<dbReference type="PANTHER" id="PTHR30349">
    <property type="entry name" value="PHAGE INTEGRASE-RELATED"/>
    <property type="match status" value="1"/>
</dbReference>
<comment type="caution">
    <text evidence="4">The sequence shown here is derived from an EMBL/GenBank/DDBJ whole genome shotgun (WGS) entry which is preliminary data.</text>
</comment>
<dbReference type="Gene3D" id="1.10.150.130">
    <property type="match status" value="1"/>
</dbReference>
<evidence type="ECO:0000259" key="3">
    <source>
        <dbReference type="Pfam" id="PF13102"/>
    </source>
</evidence>
<dbReference type="SUPFAM" id="SSF56349">
    <property type="entry name" value="DNA breaking-rejoining enzymes"/>
    <property type="match status" value="1"/>
</dbReference>
<dbReference type="InterPro" id="IPR010998">
    <property type="entry name" value="Integrase_recombinase_N"/>
</dbReference>
<dbReference type="InterPro" id="IPR011010">
    <property type="entry name" value="DNA_brk_join_enz"/>
</dbReference>
<reference evidence="4 5" key="1">
    <citation type="submission" date="2024-09" db="EMBL/GenBank/DDBJ databases">
        <authorList>
            <person name="Sun Q."/>
            <person name="Mori K."/>
        </authorList>
    </citation>
    <scope>NUCLEOTIDE SEQUENCE [LARGE SCALE GENOMIC DNA]</scope>
    <source>
        <strain evidence="4 5">CECT 8365</strain>
    </source>
</reference>
<evidence type="ECO:0000313" key="5">
    <source>
        <dbReference type="Proteomes" id="UP001589562"/>
    </source>
</evidence>
<dbReference type="InterPro" id="IPR050090">
    <property type="entry name" value="Tyrosine_recombinase_XerCD"/>
</dbReference>
<evidence type="ECO:0000313" key="4">
    <source>
        <dbReference type="EMBL" id="MFB9108149.1"/>
    </source>
</evidence>
<organism evidence="4 5">
    <name type="scientific">Flavobacterium gyeonganense</name>
    <dbReference type="NCBI Taxonomy" id="1310418"/>
    <lineage>
        <taxon>Bacteria</taxon>
        <taxon>Pseudomonadati</taxon>
        <taxon>Bacteroidota</taxon>
        <taxon>Flavobacteriia</taxon>
        <taxon>Flavobacteriales</taxon>
        <taxon>Flavobacteriaceae</taxon>
        <taxon>Flavobacterium</taxon>
    </lineage>
</organism>
<dbReference type="InterPro" id="IPR025269">
    <property type="entry name" value="SAM-like_dom"/>
</dbReference>
<dbReference type="Proteomes" id="UP001589562">
    <property type="component" value="Unassembled WGS sequence"/>
</dbReference>
<evidence type="ECO:0000256" key="1">
    <source>
        <dbReference type="ARBA" id="ARBA00023125"/>
    </source>
</evidence>
<accession>A0ABV5H8C6</accession>
<evidence type="ECO:0000256" key="2">
    <source>
        <dbReference type="ARBA" id="ARBA00023172"/>
    </source>
</evidence>
<dbReference type="Pfam" id="PF13102">
    <property type="entry name" value="Phage_int_SAM_5"/>
    <property type="match status" value="1"/>
</dbReference>
<sequence length="433" mass="51035">MATLKFYIKTKGNPSNIYVRFIQGREIDCYARTNILIDPKLWSDKKNDLKPLVDNETKELYRSRIDELKNVIIKSFNKDFSDGNLINSKWLSSLIDSHYKRPTNENDYRIFFVPFIEKFADESENRINLKTGKKISYRTIQKYRTTVKQIKEFEEKQNMKFKLTDINLEFHKNYTAYLKLELKYSNTMIEKIISQIKGFVLEAKERGYEVNNDIESKKFSFARDEPIDTFLNENEIDLIFNLDLSGNESLSNARDWIIFGVWTGLRVSDLNRIHQFQFSKDTIIISETEKNSANVEIPLHSQVKATLEKRGGELPKAISIQKLNDYIKIVCQKAGITEVILGNLKNPDTNRKEKGYYPKYKLIASHCFRRSFASNHYGKIDDRTIMAITTHKSHSQFMKYIKTTQKEYVDKLSKYWEEREEIKKSKNKMKIIS</sequence>
<gene>
    <name evidence="4" type="ORF">ACFFVK_06125</name>
</gene>
<proteinExistence type="predicted"/>
<feature type="domain" description="Phage integrase SAM-like" evidence="3">
    <location>
        <begin position="112"/>
        <end position="215"/>
    </location>
</feature>
<keyword evidence="1" id="KW-0238">DNA-binding</keyword>
<keyword evidence="5" id="KW-1185">Reference proteome</keyword>
<name>A0ABV5H8C6_9FLAO</name>
<dbReference type="Gene3D" id="1.10.443.10">
    <property type="entry name" value="Intergrase catalytic core"/>
    <property type="match status" value="1"/>
</dbReference>
<dbReference type="PANTHER" id="PTHR30349:SF64">
    <property type="entry name" value="PROPHAGE INTEGRASE INTD-RELATED"/>
    <property type="match status" value="1"/>
</dbReference>
<dbReference type="RefSeq" id="WP_379679909.1">
    <property type="nucleotide sequence ID" value="NZ_JBHMFE010000009.1"/>
</dbReference>
<protein>
    <submittedName>
        <fullName evidence="4">Tyrosine-type recombinase/integrase</fullName>
    </submittedName>
</protein>